<evidence type="ECO:0000313" key="2">
    <source>
        <dbReference type="Proteomes" id="UP000254575"/>
    </source>
</evidence>
<accession>A0A380MV37</accession>
<dbReference type="PANTHER" id="PTHR18964">
    <property type="entry name" value="ROK (REPRESSOR, ORF, KINASE) FAMILY"/>
    <property type="match status" value="1"/>
</dbReference>
<gene>
    <name evidence="1" type="primary">bglK</name>
    <name evidence="1" type="ORF">NCTC10717_00788</name>
</gene>
<dbReference type="CDD" id="cd24068">
    <property type="entry name" value="ASKHA_NBD_ROK_FnNanK-like"/>
    <property type="match status" value="1"/>
</dbReference>
<keyword evidence="2" id="KW-1185">Reference proteome</keyword>
<dbReference type="InterPro" id="IPR000600">
    <property type="entry name" value="ROK"/>
</dbReference>
<sequence length="293" mass="31533">MPILTIDIGGSEIKSALYSREGQCLQEFPAQASAISADNNQIETQILAICQAVQAEHDVQGVAISSSAVINPHTGRIEFAGPTIPNYTGTNLKTAVEQHCRLPCSIENDVNAMALGEAWLGAAKGRSSAFCLTLGTGLGGAILIDGKLWHGANYTAGEIGQMPLAQGKRVEEIVSTTALLQHYQEQSGEKINGREFFHRLKQGEAQAEASFQELMEQLAQSLMPIIFLFAPQAIIVGGGISAQREYIEPRLKAAIAKRLPPYFMPRHISCATLGNAANMLGALRWFLDSENKG</sequence>
<keyword evidence="1" id="KW-0418">Kinase</keyword>
<evidence type="ECO:0000313" key="1">
    <source>
        <dbReference type="EMBL" id="SUO95916.1"/>
    </source>
</evidence>
<dbReference type="EC" id="2.7.1.85" evidence="1"/>
<keyword evidence="1" id="KW-0808">Transferase</keyword>
<dbReference type="RefSeq" id="WP_115218074.1">
    <property type="nucleotide sequence ID" value="NZ_UHIA01000004.1"/>
</dbReference>
<dbReference type="EMBL" id="UHIA01000004">
    <property type="protein sequence ID" value="SUO95916.1"/>
    <property type="molecule type" value="Genomic_DNA"/>
</dbReference>
<protein>
    <submittedName>
        <fullName evidence="1">Beta-glucoside kinase</fullName>
        <ecNumber evidence="1">2.7.1.85</ecNumber>
    </submittedName>
</protein>
<dbReference type="Pfam" id="PF00480">
    <property type="entry name" value="ROK"/>
    <property type="match status" value="1"/>
</dbReference>
<proteinExistence type="predicted"/>
<dbReference type="AlphaFoldDB" id="A0A380MV37"/>
<dbReference type="OrthoDB" id="9810372at2"/>
<name>A0A380MV37_9GAMM</name>
<reference evidence="1 2" key="1">
    <citation type="submission" date="2018-06" db="EMBL/GenBank/DDBJ databases">
        <authorList>
            <consortium name="Pathogen Informatics"/>
            <person name="Doyle S."/>
        </authorList>
    </citation>
    <scope>NUCLEOTIDE SEQUENCE [LARGE SCALE GENOMIC DNA]</scope>
    <source>
        <strain evidence="1 2">NCTC10717</strain>
    </source>
</reference>
<organism evidence="1 2">
    <name type="scientific">Suttonella indologenes</name>
    <dbReference type="NCBI Taxonomy" id="13276"/>
    <lineage>
        <taxon>Bacteria</taxon>
        <taxon>Pseudomonadati</taxon>
        <taxon>Pseudomonadota</taxon>
        <taxon>Gammaproteobacteria</taxon>
        <taxon>Cardiobacteriales</taxon>
        <taxon>Cardiobacteriaceae</taxon>
        <taxon>Suttonella</taxon>
    </lineage>
</organism>
<dbReference type="InterPro" id="IPR043129">
    <property type="entry name" value="ATPase_NBD"/>
</dbReference>
<dbReference type="PANTHER" id="PTHR18964:SF165">
    <property type="entry name" value="BETA-GLUCOSIDE KINASE"/>
    <property type="match status" value="1"/>
</dbReference>
<dbReference type="GO" id="GO:0047700">
    <property type="term" value="F:beta-glucoside kinase activity"/>
    <property type="evidence" value="ECO:0007669"/>
    <property type="project" value="UniProtKB-EC"/>
</dbReference>
<dbReference type="SUPFAM" id="SSF53067">
    <property type="entry name" value="Actin-like ATPase domain"/>
    <property type="match status" value="1"/>
</dbReference>
<dbReference type="Gene3D" id="3.30.420.40">
    <property type="match status" value="2"/>
</dbReference>
<dbReference type="Proteomes" id="UP000254575">
    <property type="component" value="Unassembled WGS sequence"/>
</dbReference>